<gene>
    <name evidence="2" type="ORF">RFI_11766</name>
</gene>
<comment type="caution">
    <text evidence="2">The sequence shown here is derived from an EMBL/GenBank/DDBJ whole genome shotgun (WGS) entry which is preliminary data.</text>
</comment>
<evidence type="ECO:0000313" key="3">
    <source>
        <dbReference type="Proteomes" id="UP000023152"/>
    </source>
</evidence>
<dbReference type="AlphaFoldDB" id="X6NHN2"/>
<name>X6NHN2_RETFI</name>
<feature type="signal peptide" evidence="1">
    <location>
        <begin position="1"/>
        <end position="21"/>
    </location>
</feature>
<dbReference type="Proteomes" id="UP000023152">
    <property type="component" value="Unassembled WGS sequence"/>
</dbReference>
<protein>
    <submittedName>
        <fullName evidence="2">Uncharacterized protein</fullName>
    </submittedName>
</protein>
<evidence type="ECO:0000313" key="2">
    <source>
        <dbReference type="EMBL" id="ETO25373.1"/>
    </source>
</evidence>
<keyword evidence="3" id="KW-1185">Reference proteome</keyword>
<accession>X6NHN2</accession>
<dbReference type="EMBL" id="ASPP01008585">
    <property type="protein sequence ID" value="ETO25373.1"/>
    <property type="molecule type" value="Genomic_DNA"/>
</dbReference>
<organism evidence="2 3">
    <name type="scientific">Reticulomyxa filosa</name>
    <dbReference type="NCBI Taxonomy" id="46433"/>
    <lineage>
        <taxon>Eukaryota</taxon>
        <taxon>Sar</taxon>
        <taxon>Rhizaria</taxon>
        <taxon>Retaria</taxon>
        <taxon>Foraminifera</taxon>
        <taxon>Monothalamids</taxon>
        <taxon>Reticulomyxidae</taxon>
        <taxon>Reticulomyxa</taxon>
    </lineage>
</organism>
<proteinExistence type="predicted"/>
<feature type="chain" id="PRO_5004975474" evidence="1">
    <location>
        <begin position="22"/>
        <end position="177"/>
    </location>
</feature>
<keyword evidence="1" id="KW-0732">Signal</keyword>
<evidence type="ECO:0000256" key="1">
    <source>
        <dbReference type="SAM" id="SignalP"/>
    </source>
</evidence>
<reference evidence="2 3" key="1">
    <citation type="journal article" date="2013" name="Curr. Biol.">
        <title>The Genome of the Foraminiferan Reticulomyxa filosa.</title>
        <authorList>
            <person name="Glockner G."/>
            <person name="Hulsmann N."/>
            <person name="Schleicher M."/>
            <person name="Noegel A.A."/>
            <person name="Eichinger L."/>
            <person name="Gallinger C."/>
            <person name="Pawlowski J."/>
            <person name="Sierra R."/>
            <person name="Euteneuer U."/>
            <person name="Pillet L."/>
            <person name="Moustafa A."/>
            <person name="Platzer M."/>
            <person name="Groth M."/>
            <person name="Szafranski K."/>
            <person name="Schliwa M."/>
        </authorList>
    </citation>
    <scope>NUCLEOTIDE SEQUENCE [LARGE SCALE GENOMIC DNA]</scope>
</reference>
<sequence>MLWLSFLILFNVSNILFYCNTKYCSILSLIQKITLYNKERKKMLDIQTTTKEGEKYNQSTNLKRKNLQIGLYFENKTEKKKRMDRVKHPNPERESKFYNLVNLKTRFKYLFFLNKKANKSWYVLEESGCLHVDLNDKILDIPENMFHVFFMYCSSYVCYFKQIKKKKKKNGDCQLNK</sequence>